<evidence type="ECO:0000256" key="3">
    <source>
        <dbReference type="ARBA" id="ARBA00022729"/>
    </source>
</evidence>
<dbReference type="SMART" id="SM00062">
    <property type="entry name" value="PBPb"/>
    <property type="match status" value="1"/>
</dbReference>
<dbReference type="InterPro" id="IPR001638">
    <property type="entry name" value="Solute-binding_3/MltF_N"/>
</dbReference>
<dbReference type="AlphaFoldDB" id="A0A139BRN8"/>
<dbReference type="GO" id="GO:0008933">
    <property type="term" value="F:peptidoglycan lytic transglycosylase activity"/>
    <property type="evidence" value="ECO:0007669"/>
    <property type="project" value="InterPro"/>
</dbReference>
<dbReference type="Gene3D" id="1.10.530.10">
    <property type="match status" value="1"/>
</dbReference>
<dbReference type="Proteomes" id="UP000070578">
    <property type="component" value="Unassembled WGS sequence"/>
</dbReference>
<dbReference type="CDD" id="cd13403">
    <property type="entry name" value="MLTF-like"/>
    <property type="match status" value="1"/>
</dbReference>
<proteinExistence type="inferred from homology"/>
<evidence type="ECO:0000259" key="5">
    <source>
        <dbReference type="SMART" id="SM00062"/>
    </source>
</evidence>
<keyword evidence="3" id="KW-0732">Signal</keyword>
<feature type="domain" description="Solute-binding protein family 3/N-terminal" evidence="5">
    <location>
        <begin position="26"/>
        <end position="242"/>
    </location>
</feature>
<dbReference type="PROSITE" id="PS00922">
    <property type="entry name" value="TRANSGLYCOSYLASE"/>
    <property type="match status" value="1"/>
</dbReference>
<name>A0A139BRN8_9PROT</name>
<dbReference type="EMBL" id="LSLI01000079">
    <property type="protein sequence ID" value="KXS31365.1"/>
    <property type="molecule type" value="Genomic_DNA"/>
</dbReference>
<evidence type="ECO:0000313" key="7">
    <source>
        <dbReference type="Proteomes" id="UP000070578"/>
    </source>
</evidence>
<keyword evidence="4" id="KW-0472">Membrane</keyword>
<dbReference type="NCBIfam" id="NF008112">
    <property type="entry name" value="PRK10859.1"/>
    <property type="match status" value="1"/>
</dbReference>
<keyword evidence="4" id="KW-0998">Cell outer membrane</keyword>
<dbReference type="CDD" id="cd01009">
    <property type="entry name" value="PBP2_YfhD_N"/>
    <property type="match status" value="1"/>
</dbReference>
<comment type="similarity">
    <text evidence="2">Belongs to the transglycosylase Slt family.</text>
</comment>
<dbReference type="InterPro" id="IPR000189">
    <property type="entry name" value="Transglyc_AS"/>
</dbReference>
<comment type="subcellular location">
    <subcellularLocation>
        <location evidence="1">Cell outer membrane</location>
        <topology evidence="1">Peripheral membrane protein</topology>
    </subcellularLocation>
</comment>
<reference evidence="6 7" key="2">
    <citation type="submission" date="2016-03" db="EMBL/GenBank/DDBJ databases">
        <title>New uncultured bacterium of the family Gallionellaceae from acid mine drainage: description and reconstruction of genome based on metagenomic analysis of microbial community.</title>
        <authorList>
            <person name="Kadnikov V."/>
            <person name="Ivasenko D."/>
            <person name="Beletsky A."/>
            <person name="Mardanov A."/>
            <person name="Danilova E."/>
            <person name="Pimenov N."/>
            <person name="Karnachuk O."/>
            <person name="Ravin N."/>
        </authorList>
    </citation>
    <scope>NUCLEOTIDE SEQUENCE [LARGE SCALE GENOMIC DNA]</scope>
    <source>
        <strain evidence="6">ShG14-8</strain>
    </source>
</reference>
<dbReference type="InterPro" id="IPR008258">
    <property type="entry name" value="Transglycosylase_SLT_dom_1"/>
</dbReference>
<dbReference type="SUPFAM" id="SSF53955">
    <property type="entry name" value="Lysozyme-like"/>
    <property type="match status" value="1"/>
</dbReference>
<sequence>MQAAAFSFFLLLAACDQQISPWGAGKLVVIVPETAQGPGAEFQRELVRLFAEQLHVTTELIPLPEYKVLAELRKHQAHLAATPLRSESNPAALQFGPGYQTVRELAVCNGNMPRINDLADMSGKKFVVVAGSAHEAALREAQRNLPALKWQTDRDLTTQDLLAEVSEGSLDCAAANELDFGDARNYHPNLVADLDIAPPSKLAWGFPEDADQELVKQAQIFFSRVQQDGTLRRLLDRYYGHNNRLDTMDAAAFISGINTALPHFRRMFEEAAALTGADWRLLAALAYQESQWKPLATSYTNVRGIMMLTGDTADQMNVSNRLDAHESIFAGAKYLMLLKEQLPDRIPEPDRTWMALAAYNQGASHLEDARILTSRAGMNPDSWTDVKKWMPMLSHPNYYETLKHGYARGGEAVILVESIRSYYDILKREEPSQPALMPEAPSYRLIAPMQHLLP</sequence>
<dbReference type="Gene3D" id="3.40.190.10">
    <property type="entry name" value="Periplasmic binding protein-like II"/>
    <property type="match status" value="2"/>
</dbReference>
<dbReference type="GO" id="GO:0009279">
    <property type="term" value="C:cell outer membrane"/>
    <property type="evidence" value="ECO:0007669"/>
    <property type="project" value="UniProtKB-SubCell"/>
</dbReference>
<accession>A0A139BRN8</accession>
<dbReference type="PATRIC" id="fig|1796491.3.peg.2732"/>
<dbReference type="Pfam" id="PF01464">
    <property type="entry name" value="SLT"/>
    <property type="match status" value="1"/>
</dbReference>
<organism evidence="6 7">
    <name type="scientific">Candidatus Gallionella acididurans</name>
    <dbReference type="NCBI Taxonomy" id="1796491"/>
    <lineage>
        <taxon>Bacteria</taxon>
        <taxon>Pseudomonadati</taxon>
        <taxon>Pseudomonadota</taxon>
        <taxon>Betaproteobacteria</taxon>
        <taxon>Nitrosomonadales</taxon>
        <taxon>Gallionellaceae</taxon>
        <taxon>Gallionella</taxon>
    </lineage>
</organism>
<protein>
    <recommendedName>
        <fullName evidence="5">Solute-binding protein family 3/N-terminal domain-containing protein</fullName>
    </recommendedName>
</protein>
<comment type="caution">
    <text evidence="6">The sequence shown here is derived from an EMBL/GenBank/DDBJ whole genome shotgun (WGS) entry which is preliminary data.</text>
</comment>
<dbReference type="SUPFAM" id="SSF53850">
    <property type="entry name" value="Periplasmic binding protein-like II"/>
    <property type="match status" value="1"/>
</dbReference>
<dbReference type="InterPro" id="IPR023346">
    <property type="entry name" value="Lysozyme-like_dom_sf"/>
</dbReference>
<dbReference type="PANTHER" id="PTHR35936">
    <property type="entry name" value="MEMBRANE-BOUND LYTIC MUREIN TRANSGLYCOSYLASE F"/>
    <property type="match status" value="1"/>
</dbReference>
<evidence type="ECO:0000256" key="4">
    <source>
        <dbReference type="ARBA" id="ARBA00023237"/>
    </source>
</evidence>
<evidence type="ECO:0000313" key="6">
    <source>
        <dbReference type="EMBL" id="KXS31365.1"/>
    </source>
</evidence>
<evidence type="ECO:0000256" key="2">
    <source>
        <dbReference type="ARBA" id="ARBA00007734"/>
    </source>
</evidence>
<evidence type="ECO:0000256" key="1">
    <source>
        <dbReference type="ARBA" id="ARBA00004339"/>
    </source>
</evidence>
<dbReference type="GO" id="GO:0000270">
    <property type="term" value="P:peptidoglycan metabolic process"/>
    <property type="evidence" value="ECO:0007669"/>
    <property type="project" value="InterPro"/>
</dbReference>
<reference evidence="6 7" key="1">
    <citation type="submission" date="2016-02" db="EMBL/GenBank/DDBJ databases">
        <authorList>
            <person name="Wen L."/>
            <person name="He K."/>
            <person name="Yang H."/>
        </authorList>
    </citation>
    <scope>NUCLEOTIDE SEQUENCE [LARGE SCALE GENOMIC DNA]</scope>
    <source>
        <strain evidence="6">ShG14-8</strain>
    </source>
</reference>
<gene>
    <name evidence="6" type="ORF">AWT59_2506</name>
</gene>